<dbReference type="KEGG" id="crq:GCK72_000454"/>
<evidence type="ECO:0000256" key="1">
    <source>
        <dbReference type="SAM" id="MobiDB-lite"/>
    </source>
</evidence>
<proteinExistence type="predicted"/>
<sequence length="113" mass="12629">MEISDSDNEESSNDSEDEDFTLEDVEFGTAEITDENSTFQNLLCSWNHLLPSISKCWSCLKNQVDTFAKSEVTKKGLAVHVKKAFRNQKSRNCRSTSSVQSAIILGTGVHLRV</sequence>
<evidence type="ECO:0000313" key="2">
    <source>
        <dbReference type="EMBL" id="KAF1768642.1"/>
    </source>
</evidence>
<dbReference type="CTD" id="78773097"/>
<name>A0A6A5HS96_CAERE</name>
<dbReference type="Proteomes" id="UP000483820">
    <property type="component" value="Chromosome I"/>
</dbReference>
<accession>A0A6A5HS96</accession>
<comment type="caution">
    <text evidence="2">The sequence shown here is derived from an EMBL/GenBank/DDBJ whole genome shotgun (WGS) entry which is preliminary data.</text>
</comment>
<gene>
    <name evidence="2" type="ORF">GCK72_000454</name>
</gene>
<dbReference type="GeneID" id="78773097"/>
<reference evidence="2 3" key="1">
    <citation type="submission" date="2019-12" db="EMBL/GenBank/DDBJ databases">
        <title>Chromosome-level assembly of the Caenorhabditis remanei genome.</title>
        <authorList>
            <person name="Teterina A.A."/>
            <person name="Willis J.H."/>
            <person name="Phillips P.C."/>
        </authorList>
    </citation>
    <scope>NUCLEOTIDE SEQUENCE [LARGE SCALE GENOMIC DNA]</scope>
    <source>
        <strain evidence="2 3">PX506</strain>
        <tissue evidence="2">Whole organism</tissue>
    </source>
</reference>
<feature type="region of interest" description="Disordered" evidence="1">
    <location>
        <begin position="1"/>
        <end position="20"/>
    </location>
</feature>
<dbReference type="RefSeq" id="XP_053591149.1">
    <property type="nucleotide sequence ID" value="XM_053722504.1"/>
</dbReference>
<dbReference type="EMBL" id="WUAV01000001">
    <property type="protein sequence ID" value="KAF1768642.1"/>
    <property type="molecule type" value="Genomic_DNA"/>
</dbReference>
<protein>
    <submittedName>
        <fullName evidence="2">Uncharacterized protein</fullName>
    </submittedName>
</protein>
<dbReference type="AlphaFoldDB" id="A0A6A5HS96"/>
<organism evidence="2 3">
    <name type="scientific">Caenorhabditis remanei</name>
    <name type="common">Caenorhabditis vulgaris</name>
    <dbReference type="NCBI Taxonomy" id="31234"/>
    <lineage>
        <taxon>Eukaryota</taxon>
        <taxon>Metazoa</taxon>
        <taxon>Ecdysozoa</taxon>
        <taxon>Nematoda</taxon>
        <taxon>Chromadorea</taxon>
        <taxon>Rhabditida</taxon>
        <taxon>Rhabditina</taxon>
        <taxon>Rhabditomorpha</taxon>
        <taxon>Rhabditoidea</taxon>
        <taxon>Rhabditidae</taxon>
        <taxon>Peloderinae</taxon>
        <taxon>Caenorhabditis</taxon>
    </lineage>
</organism>
<evidence type="ECO:0000313" key="3">
    <source>
        <dbReference type="Proteomes" id="UP000483820"/>
    </source>
</evidence>